<dbReference type="InterPro" id="IPR036514">
    <property type="entry name" value="SGNH_hydro_sf"/>
</dbReference>
<dbReference type="InterPro" id="IPR045136">
    <property type="entry name" value="Iah1-like"/>
</dbReference>
<feature type="domain" description="SGNH hydrolase-type esterase" evidence="1">
    <location>
        <begin position="6"/>
        <end position="171"/>
    </location>
</feature>
<dbReference type="EMBL" id="JBHSTQ010000001">
    <property type="protein sequence ID" value="MFC6385375.1"/>
    <property type="molecule type" value="Genomic_DNA"/>
</dbReference>
<reference evidence="3" key="1">
    <citation type="journal article" date="2019" name="Int. J. Syst. Evol. Microbiol.">
        <title>The Global Catalogue of Microorganisms (GCM) 10K type strain sequencing project: providing services to taxonomists for standard genome sequencing and annotation.</title>
        <authorList>
            <consortium name="The Broad Institute Genomics Platform"/>
            <consortium name="The Broad Institute Genome Sequencing Center for Infectious Disease"/>
            <person name="Wu L."/>
            <person name="Ma J."/>
        </authorList>
    </citation>
    <scope>NUCLEOTIDE SEQUENCE [LARGE SCALE GENOMIC DNA]</scope>
    <source>
        <strain evidence="3">CCUG 42001</strain>
    </source>
</reference>
<comment type="caution">
    <text evidence="2">The sequence shown here is derived from an EMBL/GenBank/DDBJ whole genome shotgun (WGS) entry which is preliminary data.</text>
</comment>
<gene>
    <name evidence="2" type="ORF">ACFP7A_02075</name>
</gene>
<proteinExistence type="predicted"/>
<dbReference type="Proteomes" id="UP001596267">
    <property type="component" value="Unassembled WGS sequence"/>
</dbReference>
<dbReference type="Pfam" id="PF13472">
    <property type="entry name" value="Lipase_GDSL_2"/>
    <property type="match status" value="1"/>
</dbReference>
<dbReference type="InterPro" id="IPR013830">
    <property type="entry name" value="SGNH_hydro"/>
</dbReference>
<keyword evidence="3" id="KW-1185">Reference proteome</keyword>
<dbReference type="SUPFAM" id="SSF52266">
    <property type="entry name" value="SGNH hydrolase"/>
    <property type="match status" value="1"/>
</dbReference>
<dbReference type="Gene3D" id="3.40.50.1110">
    <property type="entry name" value="SGNH hydrolase"/>
    <property type="match status" value="1"/>
</dbReference>
<organism evidence="2 3">
    <name type="scientific">Sporolactobacillus kofuensis</name>
    <dbReference type="NCBI Taxonomy" id="269672"/>
    <lineage>
        <taxon>Bacteria</taxon>
        <taxon>Bacillati</taxon>
        <taxon>Bacillota</taxon>
        <taxon>Bacilli</taxon>
        <taxon>Bacillales</taxon>
        <taxon>Sporolactobacillaceae</taxon>
        <taxon>Sporolactobacillus</taxon>
    </lineage>
</organism>
<dbReference type="PANTHER" id="PTHR14209:SF19">
    <property type="entry name" value="ISOAMYL ACETATE-HYDROLYZING ESTERASE 1 HOMOLOG"/>
    <property type="match status" value="1"/>
</dbReference>
<evidence type="ECO:0000313" key="2">
    <source>
        <dbReference type="EMBL" id="MFC6385375.1"/>
    </source>
</evidence>
<dbReference type="PANTHER" id="PTHR14209">
    <property type="entry name" value="ISOAMYL ACETATE-HYDROLYZING ESTERASE 1"/>
    <property type="match status" value="1"/>
</dbReference>
<name>A0ABW1WE49_9BACL</name>
<dbReference type="RefSeq" id="WP_253054303.1">
    <property type="nucleotide sequence ID" value="NZ_JAMXWN010000007.1"/>
</dbReference>
<protein>
    <submittedName>
        <fullName evidence="2">GDSL-type esterase/lipase family protein</fullName>
    </submittedName>
</protein>
<evidence type="ECO:0000313" key="3">
    <source>
        <dbReference type="Proteomes" id="UP001596267"/>
    </source>
</evidence>
<sequence>MQQIICFGDSITAGWNGTQETRALTERLEQGLNCRVVNAGVPGETTRQARHRLQKLPIASSRMTIILFGSNDASFHKGIPVEEFQENLITFIERIHPNRCLLVTPPPVIEMKQEGKRKNTCINQYATSVRKIARSMNVALVDLNRQMSEHNNLSQLLLEDGLHLSSSGYDLFALLLINQVKQFEKKTKKDKM</sequence>
<evidence type="ECO:0000259" key="1">
    <source>
        <dbReference type="Pfam" id="PF13472"/>
    </source>
</evidence>
<accession>A0ABW1WE49</accession>